<feature type="compositionally biased region" description="Polar residues" evidence="2">
    <location>
        <begin position="508"/>
        <end position="551"/>
    </location>
</feature>
<evidence type="ECO:0000313" key="4">
    <source>
        <dbReference type="Proteomes" id="UP000015104"/>
    </source>
</evidence>
<dbReference type="AlphaFoldDB" id="T1JWR1"/>
<dbReference type="PANTHER" id="PTHR19321">
    <property type="entry name" value="PROTEIN REGULATOR OF CYTOKINESIS 1 PRC1-RELATED"/>
    <property type="match status" value="1"/>
</dbReference>
<keyword evidence="1" id="KW-0175">Coiled coil</keyword>
<dbReference type="OrthoDB" id="642895at2759"/>
<proteinExistence type="predicted"/>
<dbReference type="Pfam" id="PF03999">
    <property type="entry name" value="MAP65_ASE1"/>
    <property type="match status" value="1"/>
</dbReference>
<protein>
    <recommendedName>
        <fullName evidence="5">Protein regulator of cytokinesis 1</fullName>
    </recommendedName>
</protein>
<keyword evidence="4" id="KW-1185">Reference proteome</keyword>
<reference evidence="4" key="1">
    <citation type="submission" date="2011-08" db="EMBL/GenBank/DDBJ databases">
        <authorList>
            <person name="Rombauts S."/>
        </authorList>
    </citation>
    <scope>NUCLEOTIDE SEQUENCE</scope>
    <source>
        <strain evidence="4">London</strain>
    </source>
</reference>
<gene>
    <name evidence="3" type="primary">107371567</name>
</gene>
<reference evidence="3" key="2">
    <citation type="submission" date="2015-06" db="UniProtKB">
        <authorList>
            <consortium name="EnsemblMetazoa"/>
        </authorList>
    </citation>
    <scope>IDENTIFICATION</scope>
</reference>
<evidence type="ECO:0000256" key="2">
    <source>
        <dbReference type="SAM" id="MobiDB-lite"/>
    </source>
</evidence>
<dbReference type="HOGENOM" id="CLU_022964_1_0_1"/>
<evidence type="ECO:0000313" key="3">
    <source>
        <dbReference type="EnsemblMetazoa" id="tetur02g09170.1"/>
    </source>
</evidence>
<dbReference type="GO" id="GO:0008017">
    <property type="term" value="F:microtubule binding"/>
    <property type="evidence" value="ECO:0007669"/>
    <property type="project" value="InterPro"/>
</dbReference>
<sequence>MKMVSSQKKMIQNLKIMIMMLKKENNRREESCIEDESNLGQLVMERSQEVVNKFMDTMTSLAEKWAYLGLNKNCFEKRLDSILNNFIELCSDAEQWEDTLVGYLEQEKVLMLKNLRNLTKDLALPDYEPPQSGGFMDMLNDIMEKHEELQFIKKERFSKWNELHSHYSSLCNKLGYPEEGHRLSTTLSIPTEAALQELQSNVMELKKTYSKKQKIYIQNKRSILQLSNDLEIEPDSKDVVKYTGHEETSVILSDSFLKDQESFMRSLEKQFVNNEKNKEILMGKLEQLWEKLEVDQYTRNKELNGINGWKPSELVKLTELVEKYEELKKQNMGKFIEKLRTEIVEYWDKVYASQEEKDEFEIYMCEEECIEALLTAHEDELERLKFRYQENRKLFESLDEWQQCWVKYLDLEKKMNDPNRFNNRGGVLLKQEKEKKKTQKDLTRCEKDIRTLAEKWSKENYNAPFMVCGQPVLEFIECQKTHYQVYKDNEKMARQKTKSDADAKSRKLQNGSSKPTPNLLTRTPTKFSANNTPTSGVKSSDVNRRLQSSMKPLSPVNRELRTTRSRLQIHRLGSENRCNSTDRSRRATPCGGSIKSTPNIPSLVYGDCTKNIGLDQLIGSPPRS</sequence>
<evidence type="ECO:0008006" key="5">
    <source>
        <dbReference type="Google" id="ProtNLM"/>
    </source>
</evidence>
<accession>T1JWR1</accession>
<organism evidence="3 4">
    <name type="scientific">Tetranychus urticae</name>
    <name type="common">Two-spotted spider mite</name>
    <dbReference type="NCBI Taxonomy" id="32264"/>
    <lineage>
        <taxon>Eukaryota</taxon>
        <taxon>Metazoa</taxon>
        <taxon>Ecdysozoa</taxon>
        <taxon>Arthropoda</taxon>
        <taxon>Chelicerata</taxon>
        <taxon>Arachnida</taxon>
        <taxon>Acari</taxon>
        <taxon>Acariformes</taxon>
        <taxon>Trombidiformes</taxon>
        <taxon>Prostigmata</taxon>
        <taxon>Eleutherengona</taxon>
        <taxon>Raphignathae</taxon>
        <taxon>Tetranychoidea</taxon>
        <taxon>Tetranychidae</taxon>
        <taxon>Tetranychus</taxon>
    </lineage>
</organism>
<dbReference type="Gene3D" id="1.20.58.1520">
    <property type="match status" value="1"/>
</dbReference>
<dbReference type="STRING" id="32264.T1JWR1"/>
<dbReference type="GO" id="GO:1990023">
    <property type="term" value="C:mitotic spindle midzone"/>
    <property type="evidence" value="ECO:0007669"/>
    <property type="project" value="TreeGrafter"/>
</dbReference>
<feature type="region of interest" description="Disordered" evidence="2">
    <location>
        <begin position="489"/>
        <end position="565"/>
    </location>
</feature>
<name>T1JWR1_TETUR</name>
<dbReference type="InterPro" id="IPR007145">
    <property type="entry name" value="MAP65_Ase1_PRC1"/>
</dbReference>
<feature type="compositionally biased region" description="Basic and acidic residues" evidence="2">
    <location>
        <begin position="489"/>
        <end position="505"/>
    </location>
</feature>
<dbReference type="eggNOG" id="KOG4302">
    <property type="taxonomic scope" value="Eukaryota"/>
</dbReference>
<dbReference type="GO" id="GO:0051256">
    <property type="term" value="P:mitotic spindle midzone assembly"/>
    <property type="evidence" value="ECO:0007669"/>
    <property type="project" value="TreeGrafter"/>
</dbReference>
<dbReference type="PANTHER" id="PTHR19321:SF41">
    <property type="entry name" value="FASCETTO-RELATED"/>
    <property type="match status" value="1"/>
</dbReference>
<dbReference type="EnsemblMetazoa" id="tetur02g09170.1">
    <property type="protein sequence ID" value="tetur02g09170.1"/>
    <property type="gene ID" value="tetur02g09170"/>
</dbReference>
<feature type="coiled-coil region" evidence="1">
    <location>
        <begin position="428"/>
        <end position="455"/>
    </location>
</feature>
<dbReference type="EMBL" id="CAEY01000813">
    <property type="status" value="NOT_ANNOTATED_CDS"/>
    <property type="molecule type" value="Genomic_DNA"/>
</dbReference>
<dbReference type="Proteomes" id="UP000015104">
    <property type="component" value="Unassembled WGS sequence"/>
</dbReference>
<dbReference type="GO" id="GO:0005737">
    <property type="term" value="C:cytoplasm"/>
    <property type="evidence" value="ECO:0007669"/>
    <property type="project" value="TreeGrafter"/>
</dbReference>
<evidence type="ECO:0000256" key="1">
    <source>
        <dbReference type="SAM" id="Coils"/>
    </source>
</evidence>